<proteinExistence type="predicted"/>
<keyword evidence="1" id="KW-0175">Coiled coil</keyword>
<gene>
    <name evidence="2" type="ORF">TTHERM_000925521</name>
</gene>
<protein>
    <submittedName>
        <fullName evidence="2">Uncharacterized protein</fullName>
    </submittedName>
</protein>
<reference evidence="3" key="1">
    <citation type="journal article" date="2006" name="PLoS Biol.">
        <title>Macronuclear genome sequence of the ciliate Tetrahymena thermophila, a model eukaryote.</title>
        <authorList>
            <person name="Eisen J.A."/>
            <person name="Coyne R.S."/>
            <person name="Wu M."/>
            <person name="Wu D."/>
            <person name="Thiagarajan M."/>
            <person name="Wortman J.R."/>
            <person name="Badger J.H."/>
            <person name="Ren Q."/>
            <person name="Amedeo P."/>
            <person name="Jones K.M."/>
            <person name="Tallon L.J."/>
            <person name="Delcher A.L."/>
            <person name="Salzberg S.L."/>
            <person name="Silva J.C."/>
            <person name="Haas B.J."/>
            <person name="Majoros W.H."/>
            <person name="Farzad M."/>
            <person name="Carlton J.M."/>
            <person name="Smith R.K. Jr."/>
            <person name="Garg J."/>
            <person name="Pearlman R.E."/>
            <person name="Karrer K.M."/>
            <person name="Sun L."/>
            <person name="Manning G."/>
            <person name="Elde N.C."/>
            <person name="Turkewitz A.P."/>
            <person name="Asai D.J."/>
            <person name="Wilkes D.E."/>
            <person name="Wang Y."/>
            <person name="Cai H."/>
            <person name="Collins K."/>
            <person name="Stewart B.A."/>
            <person name="Lee S.R."/>
            <person name="Wilamowska K."/>
            <person name="Weinberg Z."/>
            <person name="Ruzzo W.L."/>
            <person name="Wloga D."/>
            <person name="Gaertig J."/>
            <person name="Frankel J."/>
            <person name="Tsao C.-C."/>
            <person name="Gorovsky M.A."/>
            <person name="Keeling P.J."/>
            <person name="Waller R.F."/>
            <person name="Patron N.J."/>
            <person name="Cherry J.M."/>
            <person name="Stover N.A."/>
            <person name="Krieger C.J."/>
            <person name="del Toro C."/>
            <person name="Ryder H.F."/>
            <person name="Williamson S.C."/>
            <person name="Barbeau R.A."/>
            <person name="Hamilton E.P."/>
            <person name="Orias E."/>
        </authorList>
    </citation>
    <scope>NUCLEOTIDE SEQUENCE [LARGE SCALE GENOMIC DNA]</scope>
    <source>
        <strain evidence="3">SB210</strain>
    </source>
</reference>
<evidence type="ECO:0000313" key="2">
    <source>
        <dbReference type="EMBL" id="EWS72404.1"/>
    </source>
</evidence>
<accession>W7XH89</accession>
<dbReference type="KEGG" id="tet:TTHERM_000925521"/>
<keyword evidence="3" id="KW-1185">Reference proteome</keyword>
<evidence type="ECO:0000256" key="1">
    <source>
        <dbReference type="SAM" id="Coils"/>
    </source>
</evidence>
<dbReference type="GeneID" id="24441101"/>
<dbReference type="AlphaFoldDB" id="W7XH89"/>
<dbReference type="RefSeq" id="XP_012655060.1">
    <property type="nucleotide sequence ID" value="XM_012799606.1"/>
</dbReference>
<dbReference type="Proteomes" id="UP000009168">
    <property type="component" value="Unassembled WGS sequence"/>
</dbReference>
<evidence type="ECO:0000313" key="3">
    <source>
        <dbReference type="Proteomes" id="UP000009168"/>
    </source>
</evidence>
<organism evidence="2 3">
    <name type="scientific">Tetrahymena thermophila (strain SB210)</name>
    <dbReference type="NCBI Taxonomy" id="312017"/>
    <lineage>
        <taxon>Eukaryota</taxon>
        <taxon>Sar</taxon>
        <taxon>Alveolata</taxon>
        <taxon>Ciliophora</taxon>
        <taxon>Intramacronucleata</taxon>
        <taxon>Oligohymenophorea</taxon>
        <taxon>Hymenostomatida</taxon>
        <taxon>Tetrahymenina</taxon>
        <taxon>Tetrahymenidae</taxon>
        <taxon>Tetrahymena</taxon>
    </lineage>
</organism>
<name>W7XH89_TETTS</name>
<sequence>MKQQKINQQIIKSNIENKNQLNQEIQKKKKKKYKKEIQIKQKAKNKLKELFFFKFNYIIKNITIQYKQTEFTQDQVSNLRYQCILIKQNINLIQLHHQYNCHFLNIEEKINEQLVIILQGKMKKKYKIIRNKLINNKTKY</sequence>
<feature type="coiled-coil region" evidence="1">
    <location>
        <begin position="11"/>
        <end position="50"/>
    </location>
</feature>
<dbReference type="EMBL" id="GG662513">
    <property type="protein sequence ID" value="EWS72404.1"/>
    <property type="molecule type" value="Genomic_DNA"/>
</dbReference>
<dbReference type="InParanoid" id="W7XH89"/>